<comment type="caution">
    <text evidence="2">The sequence shown here is derived from an EMBL/GenBank/DDBJ whole genome shotgun (WGS) entry which is preliminary data.</text>
</comment>
<feature type="compositionally biased region" description="Acidic residues" evidence="1">
    <location>
        <begin position="402"/>
        <end position="414"/>
    </location>
</feature>
<sequence>SRVPSRAGSISSHGRKSITPARYVINHPPVVNVIKPIMIFKDLKLQVKSLPEKEFALPQSMYTPAVLKQTKSYCRNLVHLKADAKFRPVDRVKIQKIEKKDEKTASPAPSTSFLQRQPLIGVKKPIDFPVTAPQASHGRSMNYAQVMAHKEANRAAASNSSLSNISLKPVDSSHKEANKAATSNSSLSTISDERAAASNQQTPISSASIISLKPADSSLLPQPAQPVIQKDNPDVKQKKVVLESLVNRISLTKREDGSWRMRSPSASSPALTTPSSAESVDAEGRKNKRKSSDPSKFITEDESSATVEKPKRSYKKRGGRKPPPPKKRKIEEVESEEPVQIDQPETEDNGLPPRIIVEGQEPGTELEWDEEEIIILRVGEEPEQRPPRMKRKMAPKEKFEEEMKEMEEAEEGERDEPSSMDTTLEDEQLSTAPVSLNSSQSSVYAADVSSNLSVQSSQGSSNGCSPTVLSALTAVICVPALPPIASSLPSRLPLTPPPPSLDALVPLHSIPLPPVFPLAPLGPEKRDSLDSNASSVDSTSTGGGRRAKRAVRTRARYSPTPEDGSSISRCSSQTTLDSTGLHVNHQISPI</sequence>
<protein>
    <submittedName>
        <fullName evidence="2">Uncharacterized protein</fullName>
    </submittedName>
</protein>
<reference evidence="2" key="1">
    <citation type="submission" date="2023-10" db="EMBL/GenBank/DDBJ databases">
        <title>Genome assembly of Pristionchus species.</title>
        <authorList>
            <person name="Yoshida K."/>
            <person name="Sommer R.J."/>
        </authorList>
    </citation>
    <scope>NUCLEOTIDE SEQUENCE</scope>
    <source>
        <strain evidence="2">RS0144</strain>
    </source>
</reference>
<proteinExistence type="predicted"/>
<feature type="region of interest" description="Disordered" evidence="1">
    <location>
        <begin position="521"/>
        <end position="590"/>
    </location>
</feature>
<feature type="compositionally biased region" description="Polar residues" evidence="1">
    <location>
        <begin position="563"/>
        <end position="578"/>
    </location>
</feature>
<organism evidence="2 3">
    <name type="scientific">Pristionchus entomophagus</name>
    <dbReference type="NCBI Taxonomy" id="358040"/>
    <lineage>
        <taxon>Eukaryota</taxon>
        <taxon>Metazoa</taxon>
        <taxon>Ecdysozoa</taxon>
        <taxon>Nematoda</taxon>
        <taxon>Chromadorea</taxon>
        <taxon>Rhabditida</taxon>
        <taxon>Rhabditina</taxon>
        <taxon>Diplogasteromorpha</taxon>
        <taxon>Diplogasteroidea</taxon>
        <taxon>Neodiplogasteridae</taxon>
        <taxon>Pristionchus</taxon>
    </lineage>
</organism>
<feature type="compositionally biased region" description="Acidic residues" evidence="1">
    <location>
        <begin position="364"/>
        <end position="373"/>
    </location>
</feature>
<feature type="compositionally biased region" description="Low complexity" evidence="1">
    <location>
        <begin position="263"/>
        <end position="279"/>
    </location>
</feature>
<feature type="compositionally biased region" description="Basic residues" evidence="1">
    <location>
        <begin position="312"/>
        <end position="328"/>
    </location>
</feature>
<feature type="compositionally biased region" description="Basic and acidic residues" evidence="1">
    <location>
        <begin position="282"/>
        <end position="293"/>
    </location>
</feature>
<feature type="compositionally biased region" description="Basic residues" evidence="1">
    <location>
        <begin position="545"/>
        <end position="555"/>
    </location>
</feature>
<evidence type="ECO:0000313" key="3">
    <source>
        <dbReference type="Proteomes" id="UP001432027"/>
    </source>
</evidence>
<feature type="region of interest" description="Disordered" evidence="1">
    <location>
        <begin position="154"/>
        <end position="187"/>
    </location>
</feature>
<dbReference type="Proteomes" id="UP001432027">
    <property type="component" value="Unassembled WGS sequence"/>
</dbReference>
<dbReference type="AlphaFoldDB" id="A0AAV5T7V9"/>
<keyword evidence="3" id="KW-1185">Reference proteome</keyword>
<feature type="compositionally biased region" description="Acidic residues" evidence="1">
    <location>
        <begin position="333"/>
        <end position="348"/>
    </location>
</feature>
<accession>A0AAV5T7V9</accession>
<feature type="compositionally biased region" description="Low complexity" evidence="1">
    <location>
        <begin position="448"/>
        <end position="464"/>
    </location>
</feature>
<evidence type="ECO:0000256" key="1">
    <source>
        <dbReference type="SAM" id="MobiDB-lite"/>
    </source>
</evidence>
<gene>
    <name evidence="2" type="ORF">PENTCL1PPCAC_13355</name>
</gene>
<feature type="compositionally biased region" description="Low complexity" evidence="1">
    <location>
        <begin position="154"/>
        <end position="164"/>
    </location>
</feature>
<feature type="compositionally biased region" description="Polar residues" evidence="1">
    <location>
        <begin position="429"/>
        <end position="443"/>
    </location>
</feature>
<name>A0AAV5T7V9_9BILA</name>
<feature type="region of interest" description="Disordered" evidence="1">
    <location>
        <begin position="251"/>
        <end position="464"/>
    </location>
</feature>
<dbReference type="EMBL" id="BTSX01000003">
    <property type="protein sequence ID" value="GMS91180.1"/>
    <property type="molecule type" value="Genomic_DNA"/>
</dbReference>
<evidence type="ECO:0000313" key="2">
    <source>
        <dbReference type="EMBL" id="GMS91180.1"/>
    </source>
</evidence>
<feature type="non-terminal residue" evidence="2">
    <location>
        <position position="1"/>
    </location>
</feature>
<feature type="compositionally biased region" description="Polar residues" evidence="1">
    <location>
        <begin position="530"/>
        <end position="540"/>
    </location>
</feature>